<name>A0AB38C0I7_PSESX</name>
<dbReference type="EMBL" id="FOVV01000026">
    <property type="protein sequence ID" value="SFO51252.1"/>
    <property type="molecule type" value="Genomic_DNA"/>
</dbReference>
<feature type="compositionally biased region" description="Basic and acidic residues" evidence="1">
    <location>
        <begin position="1"/>
        <end position="10"/>
    </location>
</feature>
<accession>A0AB38C0I7</accession>
<protein>
    <submittedName>
        <fullName evidence="2">Uncharacterized protein</fullName>
    </submittedName>
</protein>
<reference evidence="2 3" key="1">
    <citation type="submission" date="2016-10" db="EMBL/GenBank/DDBJ databases">
        <authorList>
            <person name="Varghese N."/>
            <person name="Submissions S."/>
        </authorList>
    </citation>
    <scope>NUCLEOTIDE SEQUENCE [LARGE SCALE GENOMIC DNA]</scope>
    <source>
        <strain evidence="2 3">BS0292</strain>
    </source>
</reference>
<sequence length="241" mass="25853">MAIRLVREDGIPDAGNPSTAPDSSRASSLPQGTACSCRSELVREGGIPDAGNPSTVAASSRASSLPQGTACSRRNLFAKAIFLTQKSHRLYRPLREQARSHKVPRAPVGANLFAKAIFLTQEIHRLQCPLREQARSHKVPRAPVGATGVAIRLVREGGIPDAGNPSTATNSSRASSLPQGTECSCRNLLAKAVFLTQEIHRLQQTLREQARSHKVPRTPVGDSMVLGKPSSHFCLIFALVL</sequence>
<evidence type="ECO:0000313" key="2">
    <source>
        <dbReference type="EMBL" id="SFO51252.1"/>
    </source>
</evidence>
<gene>
    <name evidence="2" type="ORF">SAMN05444065_1261</name>
</gene>
<feature type="compositionally biased region" description="Polar residues" evidence="1">
    <location>
        <begin position="52"/>
        <end position="67"/>
    </location>
</feature>
<feature type="compositionally biased region" description="Polar residues" evidence="1">
    <location>
        <begin position="16"/>
        <end position="32"/>
    </location>
</feature>
<dbReference type="Proteomes" id="UP000183083">
    <property type="component" value="Unassembled WGS sequence"/>
</dbReference>
<proteinExistence type="predicted"/>
<dbReference type="AlphaFoldDB" id="A0AB38C0I7"/>
<organism evidence="2 3">
    <name type="scientific">Pseudomonas syringae</name>
    <dbReference type="NCBI Taxonomy" id="317"/>
    <lineage>
        <taxon>Bacteria</taxon>
        <taxon>Pseudomonadati</taxon>
        <taxon>Pseudomonadota</taxon>
        <taxon>Gammaproteobacteria</taxon>
        <taxon>Pseudomonadales</taxon>
        <taxon>Pseudomonadaceae</taxon>
        <taxon>Pseudomonas</taxon>
    </lineage>
</organism>
<evidence type="ECO:0000256" key="1">
    <source>
        <dbReference type="SAM" id="MobiDB-lite"/>
    </source>
</evidence>
<feature type="region of interest" description="Disordered" evidence="1">
    <location>
        <begin position="1"/>
        <end position="32"/>
    </location>
</feature>
<feature type="region of interest" description="Disordered" evidence="1">
    <location>
        <begin position="46"/>
        <end position="67"/>
    </location>
</feature>
<evidence type="ECO:0000313" key="3">
    <source>
        <dbReference type="Proteomes" id="UP000183083"/>
    </source>
</evidence>
<comment type="caution">
    <text evidence="2">The sequence shown here is derived from an EMBL/GenBank/DDBJ whole genome shotgun (WGS) entry which is preliminary data.</text>
</comment>